<organism evidence="2 3">
    <name type="scientific">Rozella allomycis (strain CSF55)</name>
    <dbReference type="NCBI Taxonomy" id="988480"/>
    <lineage>
        <taxon>Eukaryota</taxon>
        <taxon>Fungi</taxon>
        <taxon>Fungi incertae sedis</taxon>
        <taxon>Cryptomycota</taxon>
        <taxon>Cryptomycota incertae sedis</taxon>
        <taxon>Rozella</taxon>
    </lineage>
</organism>
<proteinExistence type="predicted"/>
<dbReference type="Proteomes" id="UP000281549">
    <property type="component" value="Unassembled WGS sequence"/>
</dbReference>
<evidence type="ECO:0000313" key="2">
    <source>
        <dbReference type="EMBL" id="RKP21289.1"/>
    </source>
</evidence>
<sequence length="421" mass="48498">MKELELEHSIVCEISMNNYSFNESARSYILSFLSVLVIHITSFLILKQVMDPRSFNYRFLLFALTFSTSNILFILIDIIIQLRLAMIPMWTILNLVIVLPLCFFYEEYLFTEELDVTSIMMFKTSGLRNSIIVWILSLGFVIVFCVVMAKLVGLSTDLHSSISLLNKIVTGICSVFHWSAFPIGIIQVFNLCKKIAVSPRRKSELENELLHLKMEENVIKARNSPLFSSVRLRSLSDSELLHMEGLNEIVIKKGAIEKELKNLHPFRRNLIFVILLLFTIGATFVFLFHVGSKLLRSLLALHTFGRWIDKKVLHVFAFRNPYILGILRLFYCICVTLGIFELPLVKRIKPKKAMGVQSVIFMLFYLCLTVMALTDSLICLGLIPGESVLGKRFMIIHLLMTLLSVLYRFIHLQFFSYVELD</sequence>
<feature type="transmembrane region" description="Helical" evidence="1">
    <location>
        <begin position="322"/>
        <end position="340"/>
    </location>
</feature>
<dbReference type="AlphaFoldDB" id="A0A4V1J0E6"/>
<feature type="transmembrane region" description="Helical" evidence="1">
    <location>
        <begin position="25"/>
        <end position="46"/>
    </location>
</feature>
<dbReference type="EMBL" id="ML004969">
    <property type="protein sequence ID" value="RKP21289.1"/>
    <property type="molecule type" value="Genomic_DNA"/>
</dbReference>
<keyword evidence="1" id="KW-0812">Transmembrane</keyword>
<feature type="transmembrane region" description="Helical" evidence="1">
    <location>
        <begin position="389"/>
        <end position="410"/>
    </location>
</feature>
<feature type="transmembrane region" description="Helical" evidence="1">
    <location>
        <begin position="86"/>
        <end position="110"/>
    </location>
</feature>
<feature type="transmembrane region" description="Helical" evidence="1">
    <location>
        <begin position="58"/>
        <end position="80"/>
    </location>
</feature>
<gene>
    <name evidence="2" type="ORF">ROZALSC1DRAFT_20640</name>
</gene>
<keyword evidence="1" id="KW-0472">Membrane</keyword>
<reference evidence="3" key="1">
    <citation type="journal article" date="2018" name="Nat. Microbiol.">
        <title>Leveraging single-cell genomics to expand the fungal tree of life.</title>
        <authorList>
            <person name="Ahrendt S.R."/>
            <person name="Quandt C.A."/>
            <person name="Ciobanu D."/>
            <person name="Clum A."/>
            <person name="Salamov A."/>
            <person name="Andreopoulos B."/>
            <person name="Cheng J.F."/>
            <person name="Woyke T."/>
            <person name="Pelin A."/>
            <person name="Henrissat B."/>
            <person name="Reynolds N.K."/>
            <person name="Benny G.L."/>
            <person name="Smith M.E."/>
            <person name="James T.Y."/>
            <person name="Grigoriev I.V."/>
        </authorList>
    </citation>
    <scope>NUCLEOTIDE SEQUENCE [LARGE SCALE GENOMIC DNA]</scope>
    <source>
        <strain evidence="3">CSF55</strain>
    </source>
</reference>
<feature type="transmembrane region" description="Helical" evidence="1">
    <location>
        <begin position="270"/>
        <end position="291"/>
    </location>
</feature>
<feature type="transmembrane region" description="Helical" evidence="1">
    <location>
        <begin position="360"/>
        <end position="383"/>
    </location>
</feature>
<name>A0A4V1J0E6_ROZAC</name>
<protein>
    <submittedName>
        <fullName evidence="2">Uncharacterized protein</fullName>
    </submittedName>
</protein>
<keyword evidence="1" id="KW-1133">Transmembrane helix</keyword>
<evidence type="ECO:0000256" key="1">
    <source>
        <dbReference type="SAM" id="Phobius"/>
    </source>
</evidence>
<accession>A0A4V1J0E6</accession>
<evidence type="ECO:0000313" key="3">
    <source>
        <dbReference type="Proteomes" id="UP000281549"/>
    </source>
</evidence>
<feature type="transmembrane region" description="Helical" evidence="1">
    <location>
        <begin position="131"/>
        <end position="149"/>
    </location>
</feature>
<feature type="transmembrane region" description="Helical" evidence="1">
    <location>
        <begin position="169"/>
        <end position="192"/>
    </location>
</feature>